<dbReference type="OrthoDB" id="10524652at2759"/>
<dbReference type="Proteomes" id="UP000187283">
    <property type="component" value="Unassembled WGS sequence"/>
</dbReference>
<organism evidence="1 2">
    <name type="scientific">Smittium culicis</name>
    <dbReference type="NCBI Taxonomy" id="133412"/>
    <lineage>
        <taxon>Eukaryota</taxon>
        <taxon>Fungi</taxon>
        <taxon>Fungi incertae sedis</taxon>
        <taxon>Zoopagomycota</taxon>
        <taxon>Kickxellomycotina</taxon>
        <taxon>Harpellomycetes</taxon>
        <taxon>Harpellales</taxon>
        <taxon>Legeriomycetaceae</taxon>
        <taxon>Smittium</taxon>
    </lineage>
</organism>
<proteinExistence type="predicted"/>
<name>A0A1R1XAA3_9FUNG</name>
<dbReference type="AlphaFoldDB" id="A0A1R1XAA3"/>
<comment type="caution">
    <text evidence="1">The sequence shown here is derived from an EMBL/GenBank/DDBJ whole genome shotgun (WGS) entry which is preliminary data.</text>
</comment>
<sequence length="145" mass="16028">MIWRPLRFSFGATMTSFSVPSIVVVCASSIRYKFNCSVGDAFVLEGAPLILHAIGFQFLFLVSGDFPLFGSGTTSVACRVCGCEIDSANMYRNQIANDYAGVIKVIVIRSHLAFWTICAIRFQGGQQLGFFQPAQLYRSAFWSID</sequence>
<accession>A0A1R1XAA3</accession>
<protein>
    <submittedName>
        <fullName evidence="1">Uncharacterized protein</fullName>
    </submittedName>
</protein>
<keyword evidence="2" id="KW-1185">Reference proteome</keyword>
<evidence type="ECO:0000313" key="1">
    <source>
        <dbReference type="EMBL" id="OMJ11563.1"/>
    </source>
</evidence>
<dbReference type="EMBL" id="LSSN01004413">
    <property type="protein sequence ID" value="OMJ11563.1"/>
    <property type="molecule type" value="Genomic_DNA"/>
</dbReference>
<reference evidence="1 2" key="1">
    <citation type="submission" date="2017-01" db="EMBL/GenBank/DDBJ databases">
        <authorList>
            <person name="Mah S.A."/>
            <person name="Swanson W.J."/>
            <person name="Moy G.W."/>
            <person name="Vacquier V.D."/>
        </authorList>
    </citation>
    <scope>NUCLEOTIDE SEQUENCE [LARGE SCALE GENOMIC DNA]</scope>
    <source>
        <strain evidence="1 2">GSMNP</strain>
    </source>
</reference>
<evidence type="ECO:0000313" key="2">
    <source>
        <dbReference type="Proteomes" id="UP000187283"/>
    </source>
</evidence>
<gene>
    <name evidence="1" type="ORF">AYI70_g9634</name>
</gene>